<dbReference type="PANTHER" id="PTHR43371:SF1">
    <property type="entry name" value="RIBONUCLEOSIDE-DIPHOSPHATE REDUCTASE"/>
    <property type="match status" value="1"/>
</dbReference>
<gene>
    <name evidence="12" type="ORF">I6K02_26165</name>
</gene>
<keyword evidence="4 10" id="KW-0237">DNA synthesis</keyword>
<dbReference type="NCBIfam" id="NF005401">
    <property type="entry name" value="PRK06948.1"/>
    <property type="match status" value="1"/>
</dbReference>
<sequence length="597" mass="64621">MDDQLLCNTVFADRYARPGETSRVDIFRRVARALSLAEPAAGRTRIEHAFLANLQRGAIGAGRILANAGAGTGGTMVNCFVHPLAIPPGASIETVDAVLAAALDDARRTLLMGGGIGYDFSPVPPESAYDARRAAESGVCAAIDRFDAMCGTLPFSGPRRGAQMAVLRCDHPDLAAFVAAKNRRLRWTTFNVSVGITDAFMEAVAYDRPWALVHPSPRYAASAASSERADGQHLHAIVSARALWHRIVTAARDSAEPGLLFLDTINDANPLRDHERIDATNPCGEQPLPPYGSCVLGPIDLSRFVRRPFGCGGEPAFDFDTLADAVRIQVRMLDNVLDLTNWPLAAHEREARRTRRIGVGVTGLGDALTMLRLRYDSADARAVARSIVLTMREHAFSASARLAAERGAFPAFEPSAYLAGPAHRMPLPLKVHHAIARHGLRNSHLLSFAPAGSVSLAFCDNCSNGIEPALGWVQHRTVRTADGNVRAFRVENHAYRLFRELHGDGVGLPDYFATAADIAPADHVAMLAALQPCVDAGISKTVAMRRQCSLSQVDELFFLAWRERLKGITIFRPDPQLASVVVDDAARRRNRPVCVGC</sequence>
<dbReference type="SUPFAM" id="SSF51998">
    <property type="entry name" value="PFL-like glycyl radical enzymes"/>
    <property type="match status" value="1"/>
</dbReference>
<evidence type="ECO:0000256" key="9">
    <source>
        <dbReference type="ARBA" id="ARBA00047754"/>
    </source>
</evidence>
<dbReference type="InterPro" id="IPR050862">
    <property type="entry name" value="RdRp_reductase_class-2"/>
</dbReference>
<dbReference type="GeneID" id="93131182"/>
<keyword evidence="5 10" id="KW-0547">Nucleotide-binding</keyword>
<keyword evidence="8 10" id="KW-0170">Cobalt</keyword>
<comment type="similarity">
    <text evidence="2 10">Belongs to the ribonucleoside diphosphate reductase class-2 family.</text>
</comment>
<evidence type="ECO:0000313" key="12">
    <source>
        <dbReference type="EMBL" id="QRO81251.1"/>
    </source>
</evidence>
<dbReference type="RefSeq" id="WP_035975844.1">
    <property type="nucleotide sequence ID" value="NZ_CABVPR010000049.1"/>
</dbReference>
<keyword evidence="6 10" id="KW-0560">Oxidoreductase</keyword>
<dbReference type="InterPro" id="IPR013344">
    <property type="entry name" value="RNR_NrdJ/NrdZ"/>
</dbReference>
<evidence type="ECO:0000259" key="11">
    <source>
        <dbReference type="Pfam" id="PF02867"/>
    </source>
</evidence>
<dbReference type="CDD" id="cd02888">
    <property type="entry name" value="RNR_II_dimer"/>
    <property type="match status" value="1"/>
</dbReference>
<proteinExistence type="inferred from homology"/>
<evidence type="ECO:0000256" key="7">
    <source>
        <dbReference type="ARBA" id="ARBA00023157"/>
    </source>
</evidence>
<dbReference type="GO" id="GO:0031419">
    <property type="term" value="F:cobalamin binding"/>
    <property type="evidence" value="ECO:0007669"/>
    <property type="project" value="UniProtKB-KW"/>
</dbReference>
<comment type="function">
    <text evidence="10">Catalyzes the reduction of ribonucleotides to deoxyribonucleotides. May function to provide a pool of deoxyribonucleotide precursors for DNA repair during oxygen limitation and/or for immediate growth after restoration of oxygen.</text>
</comment>
<evidence type="ECO:0000256" key="5">
    <source>
        <dbReference type="ARBA" id="ARBA00022741"/>
    </source>
</evidence>
<keyword evidence="3 10" id="KW-0846">Cobalamin</keyword>
<dbReference type="InterPro" id="IPR000788">
    <property type="entry name" value="RNR_lg_C"/>
</dbReference>
<dbReference type="GO" id="GO:0071897">
    <property type="term" value="P:DNA biosynthetic process"/>
    <property type="evidence" value="ECO:0007669"/>
    <property type="project" value="UniProtKB-KW"/>
</dbReference>
<keyword evidence="13" id="KW-1185">Reference proteome</keyword>
<dbReference type="AlphaFoldDB" id="A0A892IIZ1"/>
<dbReference type="GO" id="GO:0004748">
    <property type="term" value="F:ribonucleoside-diphosphate reductase activity, thioredoxin disulfide as acceptor"/>
    <property type="evidence" value="ECO:0007669"/>
    <property type="project" value="UniProtKB-EC"/>
</dbReference>
<evidence type="ECO:0000256" key="3">
    <source>
        <dbReference type="ARBA" id="ARBA00022628"/>
    </source>
</evidence>
<evidence type="ECO:0000256" key="4">
    <source>
        <dbReference type="ARBA" id="ARBA00022634"/>
    </source>
</evidence>
<dbReference type="EMBL" id="CP069484">
    <property type="protein sequence ID" value="QRO81251.1"/>
    <property type="molecule type" value="Genomic_DNA"/>
</dbReference>
<dbReference type="NCBIfam" id="TIGR02504">
    <property type="entry name" value="NrdJ_Z"/>
    <property type="match status" value="1"/>
</dbReference>
<comment type="cofactor">
    <cofactor evidence="1 10">
        <name>adenosylcob(III)alamin</name>
        <dbReference type="ChEBI" id="CHEBI:18408"/>
    </cofactor>
</comment>
<dbReference type="Gene3D" id="3.20.70.20">
    <property type="match status" value="1"/>
</dbReference>
<evidence type="ECO:0000256" key="2">
    <source>
        <dbReference type="ARBA" id="ARBA00007405"/>
    </source>
</evidence>
<feature type="domain" description="Ribonucleotide reductase large subunit C-terminal" evidence="11">
    <location>
        <begin position="101"/>
        <end position="570"/>
    </location>
</feature>
<reference evidence="12 13" key="1">
    <citation type="submission" date="2021-02" db="EMBL/GenBank/DDBJ databases">
        <title>FDA dAtabase for Regulatory Grade micrObial Sequences (FDA-ARGOS): Supporting development and validation of Infectious Disease Dx tests.</title>
        <authorList>
            <person name="Minogue T."/>
            <person name="Wolcott M."/>
            <person name="Wasieloski L."/>
            <person name="Aguilar W."/>
            <person name="Moore D."/>
            <person name="Jaissle J."/>
            <person name="Tallon L."/>
            <person name="Sadzewicz L."/>
            <person name="Zhao X."/>
            <person name="Boylan J."/>
            <person name="Ott S."/>
            <person name="Bowen H."/>
            <person name="Vavikolanu K."/>
            <person name="Mehta A."/>
            <person name="Aluvathingal J."/>
            <person name="Nadendla S."/>
            <person name="Yan Y."/>
            <person name="Sichtig H."/>
        </authorList>
    </citation>
    <scope>NUCLEOTIDE SEQUENCE [LARGE SCALE GENOMIC DNA]</scope>
    <source>
        <strain evidence="12 13">FDAARGOS_1272</strain>
    </source>
</reference>
<accession>A0A892IIZ1</accession>
<evidence type="ECO:0000256" key="6">
    <source>
        <dbReference type="ARBA" id="ARBA00023002"/>
    </source>
</evidence>
<dbReference type="Pfam" id="PF02867">
    <property type="entry name" value="Ribonuc_red_lgC"/>
    <property type="match status" value="1"/>
</dbReference>
<dbReference type="GO" id="GO:0000166">
    <property type="term" value="F:nucleotide binding"/>
    <property type="evidence" value="ECO:0007669"/>
    <property type="project" value="UniProtKB-KW"/>
</dbReference>
<evidence type="ECO:0000256" key="1">
    <source>
        <dbReference type="ARBA" id="ARBA00001922"/>
    </source>
</evidence>
<evidence type="ECO:0000313" key="13">
    <source>
        <dbReference type="Proteomes" id="UP000625568"/>
    </source>
</evidence>
<dbReference type="PANTHER" id="PTHR43371">
    <property type="entry name" value="VITAMIN B12-DEPENDENT RIBONUCLEOTIDE REDUCTASE"/>
    <property type="match status" value="1"/>
</dbReference>
<organism evidence="12 13">
    <name type="scientific">Burkholderia dolosa</name>
    <dbReference type="NCBI Taxonomy" id="152500"/>
    <lineage>
        <taxon>Bacteria</taxon>
        <taxon>Pseudomonadati</taxon>
        <taxon>Pseudomonadota</taxon>
        <taxon>Betaproteobacteria</taxon>
        <taxon>Burkholderiales</taxon>
        <taxon>Burkholderiaceae</taxon>
        <taxon>Burkholderia</taxon>
        <taxon>Burkholderia cepacia complex</taxon>
    </lineage>
</organism>
<dbReference type="Proteomes" id="UP000625568">
    <property type="component" value="Chromosome 3"/>
</dbReference>
<comment type="catalytic activity">
    <reaction evidence="9 10">
        <text>a 2'-deoxyribonucleoside 5'-diphosphate + [thioredoxin]-disulfide + H2O = a ribonucleoside 5'-diphosphate + [thioredoxin]-dithiol</text>
        <dbReference type="Rhea" id="RHEA:23252"/>
        <dbReference type="Rhea" id="RHEA-COMP:10698"/>
        <dbReference type="Rhea" id="RHEA-COMP:10700"/>
        <dbReference type="ChEBI" id="CHEBI:15377"/>
        <dbReference type="ChEBI" id="CHEBI:29950"/>
        <dbReference type="ChEBI" id="CHEBI:50058"/>
        <dbReference type="ChEBI" id="CHEBI:57930"/>
        <dbReference type="ChEBI" id="CHEBI:73316"/>
        <dbReference type="EC" id="1.17.4.1"/>
    </reaction>
</comment>
<evidence type="ECO:0000256" key="10">
    <source>
        <dbReference type="RuleBase" id="RU364064"/>
    </source>
</evidence>
<dbReference type="PRINTS" id="PR01183">
    <property type="entry name" value="RIBORDTASEM1"/>
</dbReference>
<evidence type="ECO:0000256" key="8">
    <source>
        <dbReference type="ARBA" id="ARBA00023285"/>
    </source>
</evidence>
<name>A0A892IIZ1_9BURK</name>
<keyword evidence="7" id="KW-1015">Disulfide bond</keyword>
<protein>
    <recommendedName>
        <fullName evidence="10">Vitamin B12-dependent ribonucleotide reductase</fullName>
        <ecNumber evidence="10">1.17.4.1</ecNumber>
    </recommendedName>
</protein>
<dbReference type="EC" id="1.17.4.1" evidence="10"/>